<dbReference type="Gene3D" id="3.10.120.10">
    <property type="entry name" value="Cytochrome b5-like heme/steroid binding domain"/>
    <property type="match status" value="1"/>
</dbReference>
<evidence type="ECO:0000256" key="7">
    <source>
        <dbReference type="ARBA" id="ARBA00022848"/>
    </source>
</evidence>
<dbReference type="AlphaFoldDB" id="A0A0D2DSD4"/>
<keyword evidence="7" id="KW-0492">Microsome</keyword>
<evidence type="ECO:0000256" key="4">
    <source>
        <dbReference type="ARBA" id="ARBA00022692"/>
    </source>
</evidence>
<evidence type="ECO:0000256" key="3">
    <source>
        <dbReference type="ARBA" id="ARBA00022617"/>
    </source>
</evidence>
<protein>
    <recommendedName>
        <fullName evidence="14">Cytochrome b5 heme-binding domain-containing protein</fullName>
    </recommendedName>
</protein>
<keyword evidence="6" id="KW-0256">Endoplasmic reticulum</keyword>
<dbReference type="RefSeq" id="XP_016265591.1">
    <property type="nucleotide sequence ID" value="XM_016404586.1"/>
</dbReference>
<gene>
    <name evidence="15" type="ORF">PV06_03771</name>
</gene>
<keyword evidence="3" id="KW-0349">Heme</keyword>
<dbReference type="GO" id="GO:0020037">
    <property type="term" value="F:heme binding"/>
    <property type="evidence" value="ECO:0007669"/>
    <property type="project" value="TreeGrafter"/>
</dbReference>
<dbReference type="GO" id="GO:0005789">
    <property type="term" value="C:endoplasmic reticulum membrane"/>
    <property type="evidence" value="ECO:0007669"/>
    <property type="project" value="UniProtKB-SubCell"/>
</dbReference>
<proteinExistence type="inferred from homology"/>
<reference evidence="15 16" key="1">
    <citation type="submission" date="2015-01" db="EMBL/GenBank/DDBJ databases">
        <title>The Genome Sequence of Exophiala oligosperma CBS72588.</title>
        <authorList>
            <consortium name="The Broad Institute Genomics Platform"/>
            <person name="Cuomo C."/>
            <person name="de Hoog S."/>
            <person name="Gorbushina A."/>
            <person name="Stielow B."/>
            <person name="Teixiera M."/>
            <person name="Abouelleil A."/>
            <person name="Chapman S.B."/>
            <person name="Priest M."/>
            <person name="Young S.K."/>
            <person name="Wortman J."/>
            <person name="Nusbaum C."/>
            <person name="Birren B."/>
        </authorList>
    </citation>
    <scope>NUCLEOTIDE SEQUENCE [LARGE SCALE GENOMIC DNA]</scope>
    <source>
        <strain evidence="15 16">CBS 72588</strain>
    </source>
</reference>
<organism evidence="15 16">
    <name type="scientific">Exophiala oligosperma</name>
    <dbReference type="NCBI Taxonomy" id="215243"/>
    <lineage>
        <taxon>Eukaryota</taxon>
        <taxon>Fungi</taxon>
        <taxon>Dikarya</taxon>
        <taxon>Ascomycota</taxon>
        <taxon>Pezizomycotina</taxon>
        <taxon>Eurotiomycetes</taxon>
        <taxon>Chaetothyriomycetidae</taxon>
        <taxon>Chaetothyriales</taxon>
        <taxon>Herpotrichiellaceae</taxon>
        <taxon>Exophiala</taxon>
    </lineage>
</organism>
<keyword evidence="16" id="KW-1185">Reference proteome</keyword>
<dbReference type="PANTHER" id="PTHR19359">
    <property type="entry name" value="CYTOCHROME B5"/>
    <property type="match status" value="1"/>
</dbReference>
<dbReference type="VEuPathDB" id="FungiDB:PV06_03771"/>
<sequence length="127" mass="14055">MSKVYSLSEIEAHHSKDSLYLSIHGDVYDVTDFIDQHPGGQEKLLETGTSIVTDLFENAAHSDDARQLLKTFVIGKLAEEDFQSQSSEAFKEDSASTLSTQSQESSTLFLILSSFLLIVVSAIYFGR</sequence>
<dbReference type="InterPro" id="IPR036400">
    <property type="entry name" value="Cyt_B5-like_heme/steroid_sf"/>
</dbReference>
<keyword evidence="5" id="KW-0479">Metal-binding</keyword>
<dbReference type="SMART" id="SM01117">
    <property type="entry name" value="Cyt-b5"/>
    <property type="match status" value="1"/>
</dbReference>
<evidence type="ECO:0000313" key="16">
    <source>
        <dbReference type="Proteomes" id="UP000053342"/>
    </source>
</evidence>
<dbReference type="GO" id="GO:0046872">
    <property type="term" value="F:metal ion binding"/>
    <property type="evidence" value="ECO:0007669"/>
    <property type="project" value="UniProtKB-KW"/>
</dbReference>
<evidence type="ECO:0000256" key="8">
    <source>
        <dbReference type="ARBA" id="ARBA00022982"/>
    </source>
</evidence>
<dbReference type="PANTHER" id="PTHR19359:SF150">
    <property type="entry name" value="CYTOCHROME B5"/>
    <property type="match status" value="1"/>
</dbReference>
<dbReference type="STRING" id="215243.A0A0D2DSD4"/>
<dbReference type="Proteomes" id="UP000053342">
    <property type="component" value="Unassembled WGS sequence"/>
</dbReference>
<keyword evidence="10 13" id="KW-0472">Membrane</keyword>
<dbReference type="InterPro" id="IPR050668">
    <property type="entry name" value="Cytochrome_b5"/>
</dbReference>
<feature type="transmembrane region" description="Helical" evidence="13">
    <location>
        <begin position="108"/>
        <end position="126"/>
    </location>
</feature>
<evidence type="ECO:0000313" key="15">
    <source>
        <dbReference type="EMBL" id="KIW45375.1"/>
    </source>
</evidence>
<evidence type="ECO:0000256" key="12">
    <source>
        <dbReference type="ARBA" id="ARBA00038168"/>
    </source>
</evidence>
<evidence type="ECO:0000256" key="1">
    <source>
        <dbReference type="ARBA" id="ARBA00004131"/>
    </source>
</evidence>
<dbReference type="SUPFAM" id="SSF55856">
    <property type="entry name" value="Cytochrome b5-like heme/steroid binding domain"/>
    <property type="match status" value="1"/>
</dbReference>
<dbReference type="EMBL" id="KN847334">
    <property type="protein sequence ID" value="KIW45375.1"/>
    <property type="molecule type" value="Genomic_DNA"/>
</dbReference>
<feature type="domain" description="Cytochrome b5 heme-binding" evidence="14">
    <location>
        <begin position="2"/>
        <end position="78"/>
    </location>
</feature>
<evidence type="ECO:0000256" key="11">
    <source>
        <dbReference type="ARBA" id="ARBA00037877"/>
    </source>
</evidence>
<evidence type="ECO:0000256" key="5">
    <source>
        <dbReference type="ARBA" id="ARBA00022723"/>
    </source>
</evidence>
<dbReference type="Pfam" id="PF00173">
    <property type="entry name" value="Cyt-b5"/>
    <property type="match status" value="1"/>
</dbReference>
<evidence type="ECO:0000256" key="13">
    <source>
        <dbReference type="SAM" id="Phobius"/>
    </source>
</evidence>
<comment type="similarity">
    <text evidence="12">Belongs to the cytochrome b5 family.</text>
</comment>
<dbReference type="PRINTS" id="PR00363">
    <property type="entry name" value="CYTOCHROMEB5"/>
</dbReference>
<evidence type="ECO:0000259" key="14">
    <source>
        <dbReference type="PROSITE" id="PS50255"/>
    </source>
</evidence>
<dbReference type="InterPro" id="IPR001199">
    <property type="entry name" value="Cyt_B5-like_heme/steroid-bd"/>
</dbReference>
<keyword evidence="2" id="KW-0813">Transport</keyword>
<evidence type="ECO:0000256" key="9">
    <source>
        <dbReference type="ARBA" id="ARBA00023004"/>
    </source>
</evidence>
<dbReference type="OrthoDB" id="260519at2759"/>
<keyword evidence="4 13" id="KW-0812">Transmembrane</keyword>
<comment type="subcellular location">
    <subcellularLocation>
        <location evidence="1">Endoplasmic reticulum membrane</location>
        <topology evidence="1">Single-pass membrane protein</topology>
        <orientation evidence="1">Cytoplasmic side</orientation>
    </subcellularLocation>
    <subcellularLocation>
        <location evidence="11">Microsome membrane</location>
        <topology evidence="11">Single-pass membrane protein</topology>
        <orientation evidence="11">Cytoplasmic side</orientation>
    </subcellularLocation>
</comment>
<evidence type="ECO:0000256" key="10">
    <source>
        <dbReference type="ARBA" id="ARBA00023136"/>
    </source>
</evidence>
<keyword evidence="8" id="KW-0249">Electron transport</keyword>
<keyword evidence="13" id="KW-1133">Transmembrane helix</keyword>
<keyword evidence="9" id="KW-0408">Iron</keyword>
<dbReference type="FunFam" id="3.10.120.10:FF:000007">
    <property type="entry name" value="Sulfite oxidase, mitochondrial"/>
    <property type="match status" value="1"/>
</dbReference>
<evidence type="ECO:0000256" key="2">
    <source>
        <dbReference type="ARBA" id="ARBA00022448"/>
    </source>
</evidence>
<accession>A0A0D2DSD4</accession>
<dbReference type="HOGENOM" id="CLU_102602_3_1_1"/>
<dbReference type="PROSITE" id="PS50255">
    <property type="entry name" value="CYTOCHROME_B5_2"/>
    <property type="match status" value="1"/>
</dbReference>
<evidence type="ECO:0000256" key="6">
    <source>
        <dbReference type="ARBA" id="ARBA00022824"/>
    </source>
</evidence>
<name>A0A0D2DSD4_9EURO</name>
<dbReference type="GeneID" id="27355845"/>